<comment type="subunit">
    <text evidence="3">Homodimer.</text>
</comment>
<evidence type="ECO:0000256" key="1">
    <source>
        <dbReference type="ARBA" id="ARBA00001933"/>
    </source>
</evidence>
<sequence length="395" mass="43479">MEYVFSNKIRSLAPSAIREILKATADPSIIPLAAGNPAPEAFPVDAVREITKEILDTRPIEALQYGVTEGYTPLREKVREWVKARENIGTEKDTLLIVSGATQVMDLMTKVLCNEGDTVICEDPSFIGSLNCFRSYGCKLCGVPVEADGMNVNALEEALKKEKNVKFIYTIPNFQNPSGATMSLAKRQRLYALAKEYGVMILEDNPYGELIVEGEKLPCIKSMDTDGIVVYAGSFSKILSPGLRVAYTLAPAPVAAKMTVGKQASDVHTPVLNQMIVDTWLRRCDTGAHIEKLRAIYRKKRDLMCGEIDKHLGGFVTYVRPAGGLFVWCSLPKDVDMLDFVQKGVEHGVAVVPGNAFLTDDKMVSHEIRLNFSTPTDEKIVEGVRALGETAKLFQ</sequence>
<dbReference type="InterPro" id="IPR015422">
    <property type="entry name" value="PyrdxlP-dep_Trfase_small"/>
</dbReference>
<gene>
    <name evidence="8" type="ORF">IAD23_05575</name>
</gene>
<dbReference type="GO" id="GO:0008483">
    <property type="term" value="F:transaminase activity"/>
    <property type="evidence" value="ECO:0007669"/>
    <property type="project" value="UniProtKB-KW"/>
</dbReference>
<name>A0A9D1MUS0_9FIRM</name>
<evidence type="ECO:0000256" key="5">
    <source>
        <dbReference type="ARBA" id="ARBA00022679"/>
    </source>
</evidence>
<dbReference type="EMBL" id="DVNM01000029">
    <property type="protein sequence ID" value="HIU69413.1"/>
    <property type="molecule type" value="Genomic_DNA"/>
</dbReference>
<comment type="cofactor">
    <cofactor evidence="1">
        <name>pyridoxal 5'-phosphate</name>
        <dbReference type="ChEBI" id="CHEBI:597326"/>
    </cofactor>
</comment>
<reference evidence="8" key="1">
    <citation type="submission" date="2020-10" db="EMBL/GenBank/DDBJ databases">
        <authorList>
            <person name="Gilroy R."/>
        </authorList>
    </citation>
    <scope>NUCLEOTIDE SEQUENCE</scope>
    <source>
        <strain evidence="8">CHK176-6737</strain>
    </source>
</reference>
<dbReference type="GO" id="GO:0030170">
    <property type="term" value="F:pyridoxal phosphate binding"/>
    <property type="evidence" value="ECO:0007669"/>
    <property type="project" value="InterPro"/>
</dbReference>
<dbReference type="AlphaFoldDB" id="A0A9D1MUS0"/>
<comment type="caution">
    <text evidence="8">The sequence shown here is derived from an EMBL/GenBank/DDBJ whole genome shotgun (WGS) entry which is preliminary data.</text>
</comment>
<dbReference type="FunFam" id="3.40.640.10:FF:000053">
    <property type="entry name" value="Aminotransferase, class I"/>
    <property type="match status" value="1"/>
</dbReference>
<protein>
    <submittedName>
        <fullName evidence="8">PLP-dependent aminotransferase family protein</fullName>
    </submittedName>
</protein>
<dbReference type="Gene3D" id="3.90.1150.10">
    <property type="entry name" value="Aspartate Aminotransferase, domain 1"/>
    <property type="match status" value="1"/>
</dbReference>
<dbReference type="Proteomes" id="UP000824125">
    <property type="component" value="Unassembled WGS sequence"/>
</dbReference>
<evidence type="ECO:0000256" key="2">
    <source>
        <dbReference type="ARBA" id="ARBA00007441"/>
    </source>
</evidence>
<accession>A0A9D1MUS0</accession>
<dbReference type="InterPro" id="IPR015424">
    <property type="entry name" value="PyrdxlP-dep_Trfase"/>
</dbReference>
<evidence type="ECO:0000256" key="4">
    <source>
        <dbReference type="ARBA" id="ARBA00022576"/>
    </source>
</evidence>
<dbReference type="InterPro" id="IPR015421">
    <property type="entry name" value="PyrdxlP-dep_Trfase_major"/>
</dbReference>
<keyword evidence="6" id="KW-0663">Pyridoxal phosphate</keyword>
<dbReference type="Gene3D" id="3.40.640.10">
    <property type="entry name" value="Type I PLP-dependent aspartate aminotransferase-like (Major domain)"/>
    <property type="match status" value="1"/>
</dbReference>
<evidence type="ECO:0000256" key="3">
    <source>
        <dbReference type="ARBA" id="ARBA00011738"/>
    </source>
</evidence>
<proteinExistence type="inferred from homology"/>
<dbReference type="PANTHER" id="PTHR42790:SF19">
    <property type="entry name" value="KYNURENINE_ALPHA-AMINOADIPATE AMINOTRANSFERASE, MITOCHONDRIAL"/>
    <property type="match status" value="1"/>
</dbReference>
<comment type="similarity">
    <text evidence="2">Belongs to the class-I pyridoxal-phosphate-dependent aminotransferase family.</text>
</comment>
<dbReference type="CDD" id="cd00609">
    <property type="entry name" value="AAT_like"/>
    <property type="match status" value="1"/>
</dbReference>
<keyword evidence="5" id="KW-0808">Transferase</keyword>
<dbReference type="Pfam" id="PF00155">
    <property type="entry name" value="Aminotran_1_2"/>
    <property type="match status" value="1"/>
</dbReference>
<reference evidence="8" key="2">
    <citation type="journal article" date="2021" name="PeerJ">
        <title>Extensive microbial diversity within the chicken gut microbiome revealed by metagenomics and culture.</title>
        <authorList>
            <person name="Gilroy R."/>
            <person name="Ravi A."/>
            <person name="Getino M."/>
            <person name="Pursley I."/>
            <person name="Horton D.L."/>
            <person name="Alikhan N.F."/>
            <person name="Baker D."/>
            <person name="Gharbi K."/>
            <person name="Hall N."/>
            <person name="Watson M."/>
            <person name="Adriaenssens E.M."/>
            <person name="Foster-Nyarko E."/>
            <person name="Jarju S."/>
            <person name="Secka A."/>
            <person name="Antonio M."/>
            <person name="Oren A."/>
            <person name="Chaudhuri R.R."/>
            <person name="La Ragione R."/>
            <person name="Hildebrand F."/>
            <person name="Pallen M.J."/>
        </authorList>
    </citation>
    <scope>NUCLEOTIDE SEQUENCE</scope>
    <source>
        <strain evidence="8">CHK176-6737</strain>
    </source>
</reference>
<evidence type="ECO:0000259" key="7">
    <source>
        <dbReference type="Pfam" id="PF00155"/>
    </source>
</evidence>
<dbReference type="GO" id="GO:1901605">
    <property type="term" value="P:alpha-amino acid metabolic process"/>
    <property type="evidence" value="ECO:0007669"/>
    <property type="project" value="TreeGrafter"/>
</dbReference>
<dbReference type="PANTHER" id="PTHR42790">
    <property type="entry name" value="AMINOTRANSFERASE"/>
    <property type="match status" value="1"/>
</dbReference>
<dbReference type="InterPro" id="IPR004839">
    <property type="entry name" value="Aminotransferase_I/II_large"/>
</dbReference>
<feature type="domain" description="Aminotransferase class I/classII large" evidence="7">
    <location>
        <begin position="29"/>
        <end position="387"/>
    </location>
</feature>
<dbReference type="SUPFAM" id="SSF53383">
    <property type="entry name" value="PLP-dependent transferases"/>
    <property type="match status" value="1"/>
</dbReference>
<dbReference type="InterPro" id="IPR050859">
    <property type="entry name" value="Class-I_PLP-dep_aminotransf"/>
</dbReference>
<keyword evidence="4 8" id="KW-0032">Aminotransferase</keyword>
<evidence type="ECO:0000313" key="8">
    <source>
        <dbReference type="EMBL" id="HIU69413.1"/>
    </source>
</evidence>
<evidence type="ECO:0000313" key="9">
    <source>
        <dbReference type="Proteomes" id="UP000824125"/>
    </source>
</evidence>
<organism evidence="8 9">
    <name type="scientific">Candidatus Scybalenecus merdavium</name>
    <dbReference type="NCBI Taxonomy" id="2840939"/>
    <lineage>
        <taxon>Bacteria</taxon>
        <taxon>Bacillati</taxon>
        <taxon>Bacillota</taxon>
        <taxon>Clostridia</taxon>
        <taxon>Eubacteriales</taxon>
        <taxon>Oscillospiraceae</taxon>
        <taxon>Oscillospiraceae incertae sedis</taxon>
        <taxon>Candidatus Scybalenecus</taxon>
    </lineage>
</organism>
<evidence type="ECO:0000256" key="6">
    <source>
        <dbReference type="ARBA" id="ARBA00022898"/>
    </source>
</evidence>